<dbReference type="OrthoDB" id="692372at2759"/>
<proteinExistence type="predicted"/>
<feature type="region of interest" description="Disordered" evidence="1">
    <location>
        <begin position="336"/>
        <end position="371"/>
    </location>
</feature>
<dbReference type="AlphaFoldDB" id="A0A9D5CKW3"/>
<dbReference type="InterPro" id="IPR044716">
    <property type="entry name" value="LEUNIG-like"/>
</dbReference>
<evidence type="ECO:0000313" key="3">
    <source>
        <dbReference type="Proteomes" id="UP001085076"/>
    </source>
</evidence>
<organism evidence="2 3">
    <name type="scientific">Dioscorea zingiberensis</name>
    <dbReference type="NCBI Taxonomy" id="325984"/>
    <lineage>
        <taxon>Eukaryota</taxon>
        <taxon>Viridiplantae</taxon>
        <taxon>Streptophyta</taxon>
        <taxon>Embryophyta</taxon>
        <taxon>Tracheophyta</taxon>
        <taxon>Spermatophyta</taxon>
        <taxon>Magnoliopsida</taxon>
        <taxon>Liliopsida</taxon>
        <taxon>Dioscoreales</taxon>
        <taxon>Dioscoreaceae</taxon>
        <taxon>Dioscorea</taxon>
    </lineage>
</organism>
<dbReference type="GO" id="GO:0003714">
    <property type="term" value="F:transcription corepressor activity"/>
    <property type="evidence" value="ECO:0007669"/>
    <property type="project" value="InterPro"/>
</dbReference>
<keyword evidence="3" id="KW-1185">Reference proteome</keyword>
<comment type="caution">
    <text evidence="2">The sequence shown here is derived from an EMBL/GenBank/DDBJ whole genome shotgun (WGS) entry which is preliminary data.</text>
</comment>
<feature type="compositionally biased region" description="Acidic residues" evidence="1">
    <location>
        <begin position="357"/>
        <end position="371"/>
    </location>
</feature>
<dbReference type="EMBL" id="JAGGNH010000004">
    <property type="protein sequence ID" value="KAJ0974739.1"/>
    <property type="molecule type" value="Genomic_DNA"/>
</dbReference>
<accession>A0A9D5CKW3</accession>
<protein>
    <recommendedName>
        <fullName evidence="4">LisH domain-containing protein</fullName>
    </recommendedName>
</protein>
<reference evidence="2" key="2">
    <citation type="journal article" date="2022" name="Hortic Res">
        <title>The genome of Dioscorea zingiberensis sheds light on the biosynthesis, origin and evolution of the medicinally important diosgenin saponins.</title>
        <authorList>
            <person name="Li Y."/>
            <person name="Tan C."/>
            <person name="Li Z."/>
            <person name="Guo J."/>
            <person name="Li S."/>
            <person name="Chen X."/>
            <person name="Wang C."/>
            <person name="Dai X."/>
            <person name="Yang H."/>
            <person name="Song W."/>
            <person name="Hou L."/>
            <person name="Xu J."/>
            <person name="Tong Z."/>
            <person name="Xu A."/>
            <person name="Yuan X."/>
            <person name="Wang W."/>
            <person name="Yang Q."/>
            <person name="Chen L."/>
            <person name="Sun Z."/>
            <person name="Wang K."/>
            <person name="Pan B."/>
            <person name="Chen J."/>
            <person name="Bao Y."/>
            <person name="Liu F."/>
            <person name="Qi X."/>
            <person name="Gang D.R."/>
            <person name="Wen J."/>
            <person name="Li J."/>
        </authorList>
    </citation>
    <scope>NUCLEOTIDE SEQUENCE</scope>
    <source>
        <strain evidence="2">Dzin_1.0</strain>
    </source>
</reference>
<sequence>MHNVEKSDSDLAVTQALEILSLLELEPSQVSIQSIEPSQTVIQSAVVVSFLGVSFLVEQPAEECVEEWEGCLEEKLERLQKDLGASQGNFRDRAKNGFQIFQEVSQFEYTLDLANIEYEEALNIYLDIKATQRAVGAGVGGEDPSPSPLTYSGTSSDLEDDTPFPEAVIEDVVPTIVAVKEVALVFSTGKARLKHYIYDYMIKKNLHASAEAFKNEVDIPLGSTVIDDFEGGFLSEWWEIFSEFYFSKLTNQGDQQVTLEEFKHPRVMTTTIPSQTLRPPRPPKINIPVIGLPNPELFEFLQSKDFFATDKNRGLDDFIDLNDVCLEDNLEKALFPKEKDDIAEPSTMILKQGPAKEEDDPKGDGDEMTEV</sequence>
<dbReference type="InterPro" id="IPR006594">
    <property type="entry name" value="LisH"/>
</dbReference>
<evidence type="ECO:0000256" key="1">
    <source>
        <dbReference type="SAM" id="MobiDB-lite"/>
    </source>
</evidence>
<dbReference type="PANTHER" id="PTHR44376:SF5">
    <property type="entry name" value="TRANSCRIPTIONAL COREPRESSOR LEUNIG ISOFORM X1"/>
    <property type="match status" value="1"/>
</dbReference>
<dbReference type="PANTHER" id="PTHR44376">
    <property type="entry name" value="TRANSCRIPTIONAL REGULATOR OF FILAMENTOUS GROWTH FLO8"/>
    <property type="match status" value="1"/>
</dbReference>
<dbReference type="PROSITE" id="PS50896">
    <property type="entry name" value="LISH"/>
    <property type="match status" value="1"/>
</dbReference>
<evidence type="ECO:0000313" key="2">
    <source>
        <dbReference type="EMBL" id="KAJ0974739.1"/>
    </source>
</evidence>
<gene>
    <name evidence="2" type="ORF">J5N97_016704</name>
</gene>
<reference evidence="2" key="1">
    <citation type="submission" date="2021-03" db="EMBL/GenBank/DDBJ databases">
        <authorList>
            <person name="Li Z."/>
            <person name="Yang C."/>
        </authorList>
    </citation>
    <scope>NUCLEOTIDE SEQUENCE</scope>
    <source>
        <strain evidence="2">Dzin_1.0</strain>
        <tissue evidence="2">Leaf</tissue>
    </source>
</reference>
<feature type="region of interest" description="Disordered" evidence="1">
    <location>
        <begin position="137"/>
        <end position="157"/>
    </location>
</feature>
<evidence type="ECO:0008006" key="4">
    <source>
        <dbReference type="Google" id="ProtNLM"/>
    </source>
</evidence>
<name>A0A9D5CKW3_9LILI</name>
<dbReference type="Pfam" id="PF08513">
    <property type="entry name" value="LisH"/>
    <property type="match status" value="1"/>
</dbReference>
<dbReference type="Proteomes" id="UP001085076">
    <property type="component" value="Miscellaneous, Linkage group lg04"/>
</dbReference>